<dbReference type="AlphaFoldDB" id="X1VT24"/>
<evidence type="ECO:0000313" key="1">
    <source>
        <dbReference type="EMBL" id="GAJ20451.1"/>
    </source>
</evidence>
<name>X1VT24_9ZZZZ</name>
<proteinExistence type="predicted"/>
<accession>X1VT24</accession>
<gene>
    <name evidence="1" type="ORF">S12H4_55286</name>
</gene>
<reference evidence="1" key="1">
    <citation type="journal article" date="2014" name="Front. Microbiol.">
        <title>High frequency of phylogenetically diverse reductive dehalogenase-homologous genes in deep subseafloor sedimentary metagenomes.</title>
        <authorList>
            <person name="Kawai M."/>
            <person name="Futagami T."/>
            <person name="Toyoda A."/>
            <person name="Takaki Y."/>
            <person name="Nishi S."/>
            <person name="Hori S."/>
            <person name="Arai W."/>
            <person name="Tsubouchi T."/>
            <person name="Morono Y."/>
            <person name="Uchiyama I."/>
            <person name="Ito T."/>
            <person name="Fujiyama A."/>
            <person name="Inagaki F."/>
            <person name="Takami H."/>
        </authorList>
    </citation>
    <scope>NUCLEOTIDE SEQUENCE</scope>
    <source>
        <strain evidence="1">Expedition CK06-06</strain>
    </source>
</reference>
<comment type="caution">
    <text evidence="1">The sequence shown here is derived from an EMBL/GenBank/DDBJ whole genome shotgun (WGS) entry which is preliminary data.</text>
</comment>
<feature type="non-terminal residue" evidence="1">
    <location>
        <position position="54"/>
    </location>
</feature>
<organism evidence="1">
    <name type="scientific">marine sediment metagenome</name>
    <dbReference type="NCBI Taxonomy" id="412755"/>
    <lineage>
        <taxon>unclassified sequences</taxon>
        <taxon>metagenomes</taxon>
        <taxon>ecological metagenomes</taxon>
    </lineage>
</organism>
<protein>
    <submittedName>
        <fullName evidence="1">Uncharacterized protein</fullName>
    </submittedName>
</protein>
<dbReference type="EMBL" id="BARW01035445">
    <property type="protein sequence ID" value="GAJ20451.1"/>
    <property type="molecule type" value="Genomic_DNA"/>
</dbReference>
<sequence length="54" mass="6084">MHTTDFDGYGWIPLKELEGVNTVIEPEFGLLSSEQVYAKMSYADIVVHSSYVES</sequence>